<gene>
    <name evidence="6" type="ORF">KZ820_15425</name>
</gene>
<dbReference type="SUPFAM" id="SSF54001">
    <property type="entry name" value="Cysteine proteinases"/>
    <property type="match status" value="1"/>
</dbReference>
<keyword evidence="7" id="KW-1185">Reference proteome</keyword>
<evidence type="ECO:0000313" key="6">
    <source>
        <dbReference type="EMBL" id="MBW6532131.1"/>
    </source>
</evidence>
<protein>
    <submittedName>
        <fullName evidence="6">Peptidoglycan endopeptidase</fullName>
    </submittedName>
</protein>
<comment type="caution">
    <text evidence="6">The sequence shown here is derived from an EMBL/GenBank/DDBJ whole genome shotgun (WGS) entry which is preliminary data.</text>
</comment>
<keyword evidence="2" id="KW-0645">Protease</keyword>
<dbReference type="Gene3D" id="3.90.1720.10">
    <property type="entry name" value="endopeptidase domain like (from Nostoc punctiforme)"/>
    <property type="match status" value="1"/>
</dbReference>
<comment type="similarity">
    <text evidence="1">Belongs to the peptidase C40 family.</text>
</comment>
<dbReference type="InterPro" id="IPR038765">
    <property type="entry name" value="Papain-like_cys_pep_sf"/>
</dbReference>
<keyword evidence="3" id="KW-0378">Hydrolase</keyword>
<evidence type="ECO:0000256" key="2">
    <source>
        <dbReference type="ARBA" id="ARBA00022670"/>
    </source>
</evidence>
<evidence type="ECO:0000256" key="1">
    <source>
        <dbReference type="ARBA" id="ARBA00007074"/>
    </source>
</evidence>
<evidence type="ECO:0000313" key="7">
    <source>
        <dbReference type="Proteomes" id="UP000759103"/>
    </source>
</evidence>
<dbReference type="InterPro" id="IPR000064">
    <property type="entry name" value="NLP_P60_dom"/>
</dbReference>
<evidence type="ECO:0000259" key="5">
    <source>
        <dbReference type="PROSITE" id="PS51935"/>
    </source>
</evidence>
<accession>A0ABS7BRB5</accession>
<dbReference type="Proteomes" id="UP000759103">
    <property type="component" value="Unassembled WGS sequence"/>
</dbReference>
<evidence type="ECO:0000256" key="3">
    <source>
        <dbReference type="ARBA" id="ARBA00022801"/>
    </source>
</evidence>
<dbReference type="PROSITE" id="PS51935">
    <property type="entry name" value="NLPC_P60"/>
    <property type="match status" value="1"/>
</dbReference>
<dbReference type="EMBL" id="JAHXZN010000006">
    <property type="protein sequence ID" value="MBW6532131.1"/>
    <property type="molecule type" value="Genomic_DNA"/>
</dbReference>
<evidence type="ECO:0000256" key="4">
    <source>
        <dbReference type="ARBA" id="ARBA00022807"/>
    </source>
</evidence>
<reference evidence="6 7" key="1">
    <citation type="submission" date="2021-07" db="EMBL/GenBank/DDBJ databases">
        <title>Sphingomonas sp.</title>
        <authorList>
            <person name="Feng G."/>
            <person name="Li J."/>
            <person name="Pan M."/>
        </authorList>
    </citation>
    <scope>NUCLEOTIDE SEQUENCE [LARGE SCALE GENOMIC DNA]</scope>
    <source>
        <strain evidence="6 7">RRHST34</strain>
    </source>
</reference>
<sequence>MPRASQRPHSPCRGGSSALLAAARSLIGVRFRAQGRDPAFGLDCVGVVAVALARAGAEVPLPRDYRLRRGTLPPLALPPGLVACDGAAPGDVLLLRVSPAQLHLAVRTERGLLHADAAAGRVVERPGESPWPLVAAWRWGG</sequence>
<feature type="domain" description="NlpC/P60" evidence="5">
    <location>
        <begin position="13"/>
        <end position="141"/>
    </location>
</feature>
<keyword evidence="4" id="KW-0788">Thiol protease</keyword>
<proteinExistence type="inferred from homology"/>
<name>A0ABS7BRB5_9SPHN</name>
<organism evidence="6 7">
    <name type="scientific">Sphingomonas citri</name>
    <dbReference type="NCBI Taxonomy" id="2862499"/>
    <lineage>
        <taxon>Bacteria</taxon>
        <taxon>Pseudomonadati</taxon>
        <taxon>Pseudomonadota</taxon>
        <taxon>Alphaproteobacteria</taxon>
        <taxon>Sphingomonadales</taxon>
        <taxon>Sphingomonadaceae</taxon>
        <taxon>Sphingomonas</taxon>
    </lineage>
</organism>